<evidence type="ECO:0000313" key="1">
    <source>
        <dbReference type="EMBL" id="VDS07900.1"/>
    </source>
</evidence>
<sequence length="685" mass="74268">MTLTVPKAGVIGGATASPRFEADQTGDMVAQFGQRMLEIGSQIKADRLDRQMNRVQVDMTRDLGEARNEFDQMGDPDEIDRLWPQRVDEIREKHRQSLDPENADRFDLAYDDLANRQAFAIGRRSIDLRQSQRMATWSDYRAVAGQQAVAVDADTREALYQQFDAQTDSLVSNGIMTPEKAAEEKRLFREQTQNTHVIGQISDDPQGFLDRADAGEYGYLPPEQVARYRAQATSNIAAAEARAIRQADLDAKEQSALIGRRLVEIAQIADADRIAVDESFLALPEVQAHPDFPKAKAAIDLRTERADLPFMTPAQMDALIAQEESKPIDAPFRAARLKVLEERRDAALEGWARDAIAFAEKSGFRVPEMPDIEAAPVAEIEAAIQKRAAFAEGLLEGGFTKGVQALTLDEREALKSALSVDADPARRAELASALARNNAAHLIEDPVAQHVGGLLVSGGSEALGRSILRGQQVLAQDNIVLPALKDRLDPAFDQIGALFADAQGGEATQASIVAATDALYAARQRRVDPAAPINETVYKQALHEVMGGTGTFDSDEATGGVARVAGRLTVIPMGVSATSAERARKLLYRDLIGVGAGGGPTADPSAKMRQGQDSMRQVSLSGGVPTIGGEVIGADDWDDAEFVATGPDEYQLVIPTQDGVITALDSDSKEPFVFSLTRLIRRYDQ</sequence>
<evidence type="ECO:0000313" key="2">
    <source>
        <dbReference type="Proteomes" id="UP000270743"/>
    </source>
</evidence>
<dbReference type="AlphaFoldDB" id="A0A447IKC1"/>
<keyword evidence="2" id="KW-1185">Reference proteome</keyword>
<accession>A0A447IKC1</accession>
<protein>
    <submittedName>
        <fullName evidence="1">Uncharacterized protein</fullName>
    </submittedName>
</protein>
<gene>
    <name evidence="1" type="ORF">PARHAE_01080</name>
</gene>
<reference evidence="1 2" key="1">
    <citation type="submission" date="2018-12" db="EMBL/GenBank/DDBJ databases">
        <authorList>
            <person name="Criscuolo A."/>
        </authorList>
    </citation>
    <scope>NUCLEOTIDE SEQUENCE [LARGE SCALE GENOMIC DNA]</scope>
    <source>
        <strain evidence="1">ACIP1116241</strain>
    </source>
</reference>
<dbReference type="Proteomes" id="UP000270743">
    <property type="component" value="Unassembled WGS sequence"/>
</dbReference>
<name>A0A447IKC1_9RHOB</name>
<proteinExistence type="predicted"/>
<organism evidence="1 2">
    <name type="scientific">Paracoccus haematequi</name>
    <dbReference type="NCBI Taxonomy" id="2491866"/>
    <lineage>
        <taxon>Bacteria</taxon>
        <taxon>Pseudomonadati</taxon>
        <taxon>Pseudomonadota</taxon>
        <taxon>Alphaproteobacteria</taxon>
        <taxon>Rhodobacterales</taxon>
        <taxon>Paracoccaceae</taxon>
        <taxon>Paracoccus</taxon>
    </lineage>
</organism>
<dbReference type="EMBL" id="UZWE01000024">
    <property type="protein sequence ID" value="VDS07900.1"/>
    <property type="molecule type" value="Genomic_DNA"/>
</dbReference>